<feature type="compositionally biased region" description="Low complexity" evidence="1">
    <location>
        <begin position="32"/>
        <end position="47"/>
    </location>
</feature>
<dbReference type="OrthoDB" id="102964at2"/>
<feature type="compositionally biased region" description="Low complexity" evidence="1">
    <location>
        <begin position="70"/>
        <end position="88"/>
    </location>
</feature>
<feature type="compositionally biased region" description="Polar residues" evidence="1">
    <location>
        <begin position="20"/>
        <end position="31"/>
    </location>
</feature>
<dbReference type="Gene3D" id="3.10.450.160">
    <property type="entry name" value="inner membrane protein cigr"/>
    <property type="match status" value="2"/>
</dbReference>
<feature type="compositionally biased region" description="Polar residues" evidence="1">
    <location>
        <begin position="48"/>
        <end position="68"/>
    </location>
</feature>
<evidence type="ECO:0000256" key="2">
    <source>
        <dbReference type="SAM" id="SignalP"/>
    </source>
</evidence>
<dbReference type="AlphaFoldDB" id="A0A0R3MFI5"/>
<sequence>MKHRLLAGAITGLMLGTSAFAQSPSDQQRTNAPSAQSSSPKASPSPSTTQNTQGGSSNAQQLPTNATADSPRPQAQSNQPAAAPQPRSDGNTANPQAQQPSQQPSQAQSAQQPGSSSQPSQAQTNTAPPANNQSTRTQPTSGPANATNNAANTGAAQPSTNTAAQPSNTQTSAAQPRTNVNVSANLTESQRTRVSTSISRLNARPVTNVNFSLSVGTVVPRNVRFQPLPADVVEVMPQYRGYNFIVVREDIVIIEPSTYKIVDVLPRGGRSTAAAPAPRKSTFSDSERDAVRKHARSSRMEQHSNRTEPRTTGSAASTRIRVGDRLPDSVVIRSFPDGVYRESPRLREYRYIERDDRTYIIEPGARRIIEEIED</sequence>
<feature type="region of interest" description="Disordered" evidence="1">
    <location>
        <begin position="269"/>
        <end position="320"/>
    </location>
</feature>
<feature type="chain" id="PRO_5006444121" description="DUF1236 domain-containing protein" evidence="2">
    <location>
        <begin position="22"/>
        <end position="374"/>
    </location>
</feature>
<dbReference type="Proteomes" id="UP000051660">
    <property type="component" value="Unassembled WGS sequence"/>
</dbReference>
<feature type="region of interest" description="Disordered" evidence="1">
    <location>
        <begin position="20"/>
        <end position="191"/>
    </location>
</feature>
<feature type="compositionally biased region" description="Low complexity" evidence="1">
    <location>
        <begin position="95"/>
        <end position="123"/>
    </location>
</feature>
<evidence type="ECO:0000313" key="4">
    <source>
        <dbReference type="Proteomes" id="UP000051660"/>
    </source>
</evidence>
<reference evidence="3 4" key="1">
    <citation type="submission" date="2014-03" db="EMBL/GenBank/DDBJ databases">
        <title>Bradyrhizobium valentinum sp. nov., isolated from effective nodules of Lupinus mariae-josephae, a lupine endemic of basic-lime soils in Eastern Spain.</title>
        <authorList>
            <person name="Duran D."/>
            <person name="Rey L."/>
            <person name="Navarro A."/>
            <person name="Busquets A."/>
            <person name="Imperial J."/>
            <person name="Ruiz-Argueso T."/>
        </authorList>
    </citation>
    <scope>NUCLEOTIDE SEQUENCE [LARGE SCALE GENOMIC DNA]</scope>
    <source>
        <strain evidence="3 4">CCBAU 23086</strain>
    </source>
</reference>
<dbReference type="RefSeq" id="WP_057861349.1">
    <property type="nucleotide sequence ID" value="NZ_LLYB01000101.1"/>
</dbReference>
<feature type="compositionally biased region" description="Low complexity" evidence="1">
    <location>
        <begin position="144"/>
        <end position="156"/>
    </location>
</feature>
<organism evidence="3 4">
    <name type="scientific">Bradyrhizobium lablabi</name>
    <dbReference type="NCBI Taxonomy" id="722472"/>
    <lineage>
        <taxon>Bacteria</taxon>
        <taxon>Pseudomonadati</taxon>
        <taxon>Pseudomonadota</taxon>
        <taxon>Alphaproteobacteria</taxon>
        <taxon>Hyphomicrobiales</taxon>
        <taxon>Nitrobacteraceae</taxon>
        <taxon>Bradyrhizobium</taxon>
    </lineage>
</organism>
<feature type="compositionally biased region" description="Polar residues" evidence="1">
    <location>
        <begin position="157"/>
        <end position="191"/>
    </location>
</feature>
<accession>A0A0R3MFI5</accession>
<feature type="compositionally biased region" description="Polar residues" evidence="1">
    <location>
        <begin position="124"/>
        <end position="143"/>
    </location>
</feature>
<dbReference type="Pfam" id="PF06823">
    <property type="entry name" value="DUF1236"/>
    <property type="match status" value="2"/>
</dbReference>
<evidence type="ECO:0000256" key="1">
    <source>
        <dbReference type="SAM" id="MobiDB-lite"/>
    </source>
</evidence>
<protein>
    <recommendedName>
        <fullName evidence="5">DUF1236 domain-containing protein</fullName>
    </recommendedName>
</protein>
<name>A0A0R3MFI5_9BRAD</name>
<evidence type="ECO:0008006" key="5">
    <source>
        <dbReference type="Google" id="ProtNLM"/>
    </source>
</evidence>
<feature type="signal peptide" evidence="2">
    <location>
        <begin position="1"/>
        <end position="21"/>
    </location>
</feature>
<proteinExistence type="predicted"/>
<keyword evidence="2" id="KW-0732">Signal</keyword>
<evidence type="ECO:0000313" key="3">
    <source>
        <dbReference type="EMBL" id="KRR19015.1"/>
    </source>
</evidence>
<feature type="compositionally biased region" description="Basic and acidic residues" evidence="1">
    <location>
        <begin position="285"/>
        <end position="309"/>
    </location>
</feature>
<dbReference type="EMBL" id="LLYB01000101">
    <property type="protein sequence ID" value="KRR19015.1"/>
    <property type="molecule type" value="Genomic_DNA"/>
</dbReference>
<comment type="caution">
    <text evidence="3">The sequence shown here is derived from an EMBL/GenBank/DDBJ whole genome shotgun (WGS) entry which is preliminary data.</text>
</comment>
<gene>
    <name evidence="3" type="ORF">CQ14_19225</name>
</gene>
<dbReference type="InterPro" id="IPR009642">
    <property type="entry name" value="DUF1236"/>
</dbReference>